<reference evidence="1" key="1">
    <citation type="submission" date="2022-11" db="EMBL/GenBank/DDBJ databases">
        <title>Genome Sequence of Boeremia exigua.</title>
        <authorList>
            <person name="Buettner E."/>
        </authorList>
    </citation>
    <scope>NUCLEOTIDE SEQUENCE</scope>
    <source>
        <strain evidence="1">CU02</strain>
    </source>
</reference>
<sequence>METRRLRGTDMKQLVCILRNDTHSPVDPSGLQYEKATQGAIRKLPRRLRSTILSSHGRLCHVHKDLDVHLIDDLWAWIKFELEIAVGRFLYPIIMCGILSVSEEHQLRKLEAVVQMFLPEWTLAESAPPGKQPIDTGTKWAYQENGCHACMLARIGSDEGALFTLFAGMYGHLRPRGSHKGIDQIKSKRLRFVRYWMYTHENGVQAAQEAYELGMKMKMLRHDAKGSLRRSGHSTHYTRGSLDEPIATAHHCLDGETEVGIDISAPYNPKDWATISTEEHKPKIKYRYSAPPATHRPYQINKPLPPTPPPEDDTLPPLPLLTRANLKRRDSVHSSRTLHPPSSVHSSRTPHPPSSVYTLNSRGTSIASFNAPLQPSRGVRGYDPLETQEERVQKYRMLLCGDEGRERGLLPKPSYGSMYRAYGEEGSSGEEFEVVDDTPPVSPLEEKFKEEEEGEVMAGPTKGRAGKELVANAARKKIRYPSSSAAEFDSAPVTIVAGMERLVTYYVHRSYLTSSSDFFKNALSGGWKESSTNNIALREYRPEIVKVYVDWLYTGRICTSNENDTDCSGSTSQHGHLTEWDDLEDCYALGGFLQDVSFKDNMLDAVIDKMIRHSLQYTGLPLMVYSTCSAKSPHRQLALDLIIETWPAEKLNSIAREHFPADFLADVLVNMAKVWHSGREAQGTAKFFHDLDTCKYHEHTMNGSPCYKVKPIFGNKVSFGGRVWRNNGTDKMRCHSPLVIPKYSLSIYSALAYLSLLLPPQLHRCHPGLQTAERTMSTPDPPPTKKRRAEGPPKIDSRKKSRYPVDSAINSESELVSLVVGGYGSGATYRVHRERLFSSSDFFKNELEENGKGGAPPVIKLGDEKPTTVKIYIKWLYTGRISTKPATGHRSRNVSGQILSDEFLTFSECYHFGELIKVPDFKDSVIDAWSDQMCKDGLMCLDFPYDIYKSSAAGSPHRQLALDLTVNTWSFAVLKDIKQRHFSEEIITDILVEMAGVVDTGRQLTNPRGFLEGVDMCRYHEHTVRKTPCYKSKHGH</sequence>
<comment type="caution">
    <text evidence="1">The sequence shown here is derived from an EMBL/GenBank/DDBJ whole genome shotgun (WGS) entry which is preliminary data.</text>
</comment>
<gene>
    <name evidence="1" type="ORF">OPT61_g5079</name>
</gene>
<evidence type="ECO:0000313" key="1">
    <source>
        <dbReference type="EMBL" id="KAJ8112594.1"/>
    </source>
</evidence>
<evidence type="ECO:0000313" key="2">
    <source>
        <dbReference type="Proteomes" id="UP001153331"/>
    </source>
</evidence>
<organism evidence="1 2">
    <name type="scientific">Boeremia exigua</name>
    <dbReference type="NCBI Taxonomy" id="749465"/>
    <lineage>
        <taxon>Eukaryota</taxon>
        <taxon>Fungi</taxon>
        <taxon>Dikarya</taxon>
        <taxon>Ascomycota</taxon>
        <taxon>Pezizomycotina</taxon>
        <taxon>Dothideomycetes</taxon>
        <taxon>Pleosporomycetidae</taxon>
        <taxon>Pleosporales</taxon>
        <taxon>Pleosporineae</taxon>
        <taxon>Didymellaceae</taxon>
        <taxon>Boeremia</taxon>
    </lineage>
</organism>
<dbReference type="Proteomes" id="UP001153331">
    <property type="component" value="Unassembled WGS sequence"/>
</dbReference>
<proteinExistence type="predicted"/>
<name>A0ACC2IBM4_9PLEO</name>
<accession>A0ACC2IBM4</accession>
<dbReference type="EMBL" id="JAPHNI010000313">
    <property type="protein sequence ID" value="KAJ8112594.1"/>
    <property type="molecule type" value="Genomic_DNA"/>
</dbReference>
<protein>
    <submittedName>
        <fullName evidence="1">Uncharacterized protein</fullName>
    </submittedName>
</protein>
<keyword evidence="2" id="KW-1185">Reference proteome</keyword>